<keyword evidence="2" id="KW-1185">Reference proteome</keyword>
<organism evidence="1 2">
    <name type="scientific">Cetraspora pellucida</name>
    <dbReference type="NCBI Taxonomy" id="1433469"/>
    <lineage>
        <taxon>Eukaryota</taxon>
        <taxon>Fungi</taxon>
        <taxon>Fungi incertae sedis</taxon>
        <taxon>Mucoromycota</taxon>
        <taxon>Glomeromycotina</taxon>
        <taxon>Glomeromycetes</taxon>
        <taxon>Diversisporales</taxon>
        <taxon>Gigasporaceae</taxon>
        <taxon>Cetraspora</taxon>
    </lineage>
</organism>
<reference evidence="1" key="1">
    <citation type="submission" date="2021-06" db="EMBL/GenBank/DDBJ databases">
        <authorList>
            <person name="Kallberg Y."/>
            <person name="Tangrot J."/>
            <person name="Rosling A."/>
        </authorList>
    </citation>
    <scope>NUCLEOTIDE SEQUENCE</scope>
    <source>
        <strain evidence="1">FL966</strain>
    </source>
</reference>
<accession>A0A9N9J3W8</accession>
<proteinExistence type="predicted"/>
<name>A0A9N9J3W8_9GLOM</name>
<comment type="caution">
    <text evidence="1">The sequence shown here is derived from an EMBL/GenBank/DDBJ whole genome shotgun (WGS) entry which is preliminary data.</text>
</comment>
<dbReference type="EMBL" id="CAJVQA010020614">
    <property type="protein sequence ID" value="CAG8764637.1"/>
    <property type="molecule type" value="Genomic_DNA"/>
</dbReference>
<dbReference type="Proteomes" id="UP000789759">
    <property type="component" value="Unassembled WGS sequence"/>
</dbReference>
<dbReference type="AlphaFoldDB" id="A0A9N9J3W8"/>
<protein>
    <submittedName>
        <fullName evidence="1">21069_t:CDS:1</fullName>
    </submittedName>
</protein>
<evidence type="ECO:0000313" key="2">
    <source>
        <dbReference type="Proteomes" id="UP000789759"/>
    </source>
</evidence>
<gene>
    <name evidence="1" type="ORF">CPELLU_LOCUS15514</name>
</gene>
<evidence type="ECO:0000313" key="1">
    <source>
        <dbReference type="EMBL" id="CAG8764637.1"/>
    </source>
</evidence>
<sequence length="54" mass="6319">MGIEENQKQKWFRYWKNENSPKVTYKWSIPIASNVQPNSLDSSTLENSDGIVME</sequence>